<name>A0A423PNJ4_9GAMM</name>
<dbReference type="EMBL" id="AYKG01000029">
    <property type="protein sequence ID" value="ROO27186.1"/>
    <property type="molecule type" value="Genomic_DNA"/>
</dbReference>
<dbReference type="Pfam" id="PF13279">
    <property type="entry name" value="4HBT_2"/>
    <property type="match status" value="1"/>
</dbReference>
<accession>A0A423PNJ4</accession>
<dbReference type="Gene3D" id="3.10.129.10">
    <property type="entry name" value="Hotdog Thioesterase"/>
    <property type="match status" value="1"/>
</dbReference>
<protein>
    <recommendedName>
        <fullName evidence="3">Thioesterase</fullName>
    </recommendedName>
</protein>
<organism evidence="1 2">
    <name type="scientific">Salinisphaera japonica YTM-1</name>
    <dbReference type="NCBI Taxonomy" id="1209778"/>
    <lineage>
        <taxon>Bacteria</taxon>
        <taxon>Pseudomonadati</taxon>
        <taxon>Pseudomonadota</taxon>
        <taxon>Gammaproteobacteria</taxon>
        <taxon>Salinisphaerales</taxon>
        <taxon>Salinisphaeraceae</taxon>
        <taxon>Salinisphaera</taxon>
    </lineage>
</organism>
<keyword evidence="2" id="KW-1185">Reference proteome</keyword>
<reference evidence="1 2" key="1">
    <citation type="submission" date="2013-10" db="EMBL/GenBank/DDBJ databases">
        <title>Salinisphaera japonica YTM-1 Genome Sequencing.</title>
        <authorList>
            <person name="Lai Q."/>
            <person name="Li C."/>
            <person name="Shao Z."/>
        </authorList>
    </citation>
    <scope>NUCLEOTIDE SEQUENCE [LARGE SCALE GENOMIC DNA]</scope>
    <source>
        <strain evidence="1 2">YTM-1</strain>
    </source>
</reference>
<dbReference type="CDD" id="cd00586">
    <property type="entry name" value="4HBT"/>
    <property type="match status" value="1"/>
</dbReference>
<dbReference type="SUPFAM" id="SSF54637">
    <property type="entry name" value="Thioesterase/thiol ester dehydrase-isomerase"/>
    <property type="match status" value="1"/>
</dbReference>
<evidence type="ECO:0008006" key="3">
    <source>
        <dbReference type="Google" id="ProtNLM"/>
    </source>
</evidence>
<proteinExistence type="predicted"/>
<dbReference type="RefSeq" id="WP_123658460.1">
    <property type="nucleotide sequence ID" value="NZ_AYKG01000029.1"/>
</dbReference>
<gene>
    <name evidence="1" type="ORF">SAJA_09840</name>
</gene>
<dbReference type="InParanoid" id="A0A423PNJ4"/>
<dbReference type="OrthoDB" id="6117985at2"/>
<dbReference type="Proteomes" id="UP000285310">
    <property type="component" value="Unassembled WGS sequence"/>
</dbReference>
<evidence type="ECO:0000313" key="1">
    <source>
        <dbReference type="EMBL" id="ROO27186.1"/>
    </source>
</evidence>
<dbReference type="AlphaFoldDB" id="A0A423PNJ4"/>
<sequence>MGQLIYDTRVASAWVDYNQHMNDAEYARVFSYAVDAFWDALGLGDAERDTVGVTTFTLESHVCFLAECVEDEALRVTLDVLDRDAKRFHLFFSLYRADDTLAATSEQMLMAIDPATHRGTAFPEAVSRAADAYGQVERSDWPSQAGRQIGIRRKAG</sequence>
<dbReference type="InterPro" id="IPR029069">
    <property type="entry name" value="HotDog_dom_sf"/>
</dbReference>
<comment type="caution">
    <text evidence="1">The sequence shown here is derived from an EMBL/GenBank/DDBJ whole genome shotgun (WGS) entry which is preliminary data.</text>
</comment>
<evidence type="ECO:0000313" key="2">
    <source>
        <dbReference type="Proteomes" id="UP000285310"/>
    </source>
</evidence>